<evidence type="ECO:0000256" key="2">
    <source>
        <dbReference type="ARBA" id="ARBA00023125"/>
    </source>
</evidence>
<dbReference type="GO" id="GO:0003700">
    <property type="term" value="F:DNA-binding transcription factor activity"/>
    <property type="evidence" value="ECO:0007669"/>
    <property type="project" value="InterPro"/>
</dbReference>
<organism evidence="6 7">
    <name type="scientific">Isobaculum melis</name>
    <dbReference type="NCBI Taxonomy" id="142588"/>
    <lineage>
        <taxon>Bacteria</taxon>
        <taxon>Bacillati</taxon>
        <taxon>Bacillota</taxon>
        <taxon>Bacilli</taxon>
        <taxon>Lactobacillales</taxon>
        <taxon>Carnobacteriaceae</taxon>
        <taxon>Isobaculum</taxon>
    </lineage>
</organism>
<evidence type="ECO:0000256" key="3">
    <source>
        <dbReference type="ARBA" id="ARBA00023163"/>
    </source>
</evidence>
<dbReference type="RefSeq" id="WP_177165637.1">
    <property type="nucleotide sequence ID" value="NZ_FOHA01000001.1"/>
</dbReference>
<dbReference type="SUPFAM" id="SSF53697">
    <property type="entry name" value="SIS domain"/>
    <property type="match status" value="1"/>
</dbReference>
<dbReference type="PANTHER" id="PTHR30514:SF21">
    <property type="entry name" value="RPIR-FAMILY TRANSCRIPTIONAL REGULATOR"/>
    <property type="match status" value="1"/>
</dbReference>
<proteinExistence type="predicted"/>
<dbReference type="PROSITE" id="PS51071">
    <property type="entry name" value="HTH_RPIR"/>
    <property type="match status" value="1"/>
</dbReference>
<keyword evidence="3" id="KW-0804">Transcription</keyword>
<dbReference type="InterPro" id="IPR035472">
    <property type="entry name" value="RpiR-like_SIS"/>
</dbReference>
<dbReference type="Proteomes" id="UP000198948">
    <property type="component" value="Unassembled WGS sequence"/>
</dbReference>
<keyword evidence="7" id="KW-1185">Reference proteome</keyword>
<dbReference type="Pfam" id="PF01380">
    <property type="entry name" value="SIS"/>
    <property type="match status" value="1"/>
</dbReference>
<dbReference type="InterPro" id="IPR036388">
    <property type="entry name" value="WH-like_DNA-bd_sf"/>
</dbReference>
<dbReference type="InterPro" id="IPR009057">
    <property type="entry name" value="Homeodomain-like_sf"/>
</dbReference>
<dbReference type="InterPro" id="IPR046348">
    <property type="entry name" value="SIS_dom_sf"/>
</dbReference>
<dbReference type="Pfam" id="PF01418">
    <property type="entry name" value="HTH_6"/>
    <property type="match status" value="1"/>
</dbReference>
<dbReference type="Gene3D" id="1.10.10.10">
    <property type="entry name" value="Winged helix-like DNA-binding domain superfamily/Winged helix DNA-binding domain"/>
    <property type="match status" value="1"/>
</dbReference>
<dbReference type="STRING" id="142588.SAMN04488559_101308"/>
<feature type="domain" description="SIS" evidence="5">
    <location>
        <begin position="112"/>
        <end position="252"/>
    </location>
</feature>
<gene>
    <name evidence="6" type="ORF">SAMN04488559_101308</name>
</gene>
<dbReference type="SUPFAM" id="SSF46689">
    <property type="entry name" value="Homeodomain-like"/>
    <property type="match status" value="1"/>
</dbReference>
<dbReference type="CDD" id="cd05013">
    <property type="entry name" value="SIS_RpiR"/>
    <property type="match status" value="1"/>
</dbReference>
<dbReference type="PANTHER" id="PTHR30514">
    <property type="entry name" value="GLUCOKINASE"/>
    <property type="match status" value="1"/>
</dbReference>
<feature type="domain" description="HTH rpiR-type" evidence="4">
    <location>
        <begin position="1"/>
        <end position="77"/>
    </location>
</feature>
<dbReference type="EMBL" id="FOHA01000001">
    <property type="protein sequence ID" value="SER54652.1"/>
    <property type="molecule type" value="Genomic_DNA"/>
</dbReference>
<evidence type="ECO:0000259" key="5">
    <source>
        <dbReference type="PROSITE" id="PS51464"/>
    </source>
</evidence>
<dbReference type="InterPro" id="IPR001347">
    <property type="entry name" value="SIS_dom"/>
</dbReference>
<evidence type="ECO:0000313" key="6">
    <source>
        <dbReference type="EMBL" id="SER54652.1"/>
    </source>
</evidence>
<keyword evidence="1" id="KW-0805">Transcription regulation</keyword>
<name>A0A1H9Q2N9_9LACT</name>
<sequence>MNILMTMQKEYMEFSKQERKIADYILRFSHQIKNMNIAELAEKTGTSNASITRFVKKVGCKNYMDMKILIIAQNEPEEVAQTDSIADEVFLYYQNVIKNTQRLIDINKIEQFSELLKKAKRIILIGASNSGVTAEIFGIRLMRMGLPVTSYCDPLWMQMQASIAMPDDLYIAISNSGVTLPIIETLERAKERGATIVSITSYSENPVAKLSDLIFHVYNTRFVDNEKFANSQFSNVYLIDVITTYLMNNEHFRDSTFATREAIGDL</sequence>
<dbReference type="AlphaFoldDB" id="A0A1H9Q2N9"/>
<dbReference type="GO" id="GO:1901135">
    <property type="term" value="P:carbohydrate derivative metabolic process"/>
    <property type="evidence" value="ECO:0007669"/>
    <property type="project" value="InterPro"/>
</dbReference>
<dbReference type="Gene3D" id="3.40.50.10490">
    <property type="entry name" value="Glucose-6-phosphate isomerase like protein, domain 1"/>
    <property type="match status" value="1"/>
</dbReference>
<protein>
    <submittedName>
        <fullName evidence="6">DNA-binding transcriptional regulator, MurR/RpiR family, contains HTH and SIS domains</fullName>
    </submittedName>
</protein>
<dbReference type="PROSITE" id="PS51464">
    <property type="entry name" value="SIS"/>
    <property type="match status" value="1"/>
</dbReference>
<evidence type="ECO:0000256" key="1">
    <source>
        <dbReference type="ARBA" id="ARBA00023015"/>
    </source>
</evidence>
<dbReference type="GO" id="GO:0097367">
    <property type="term" value="F:carbohydrate derivative binding"/>
    <property type="evidence" value="ECO:0007669"/>
    <property type="project" value="InterPro"/>
</dbReference>
<evidence type="ECO:0000259" key="4">
    <source>
        <dbReference type="PROSITE" id="PS51071"/>
    </source>
</evidence>
<dbReference type="InterPro" id="IPR000281">
    <property type="entry name" value="HTH_RpiR"/>
</dbReference>
<dbReference type="GO" id="GO:0003677">
    <property type="term" value="F:DNA binding"/>
    <property type="evidence" value="ECO:0007669"/>
    <property type="project" value="UniProtKB-KW"/>
</dbReference>
<reference evidence="6 7" key="1">
    <citation type="submission" date="2016-10" db="EMBL/GenBank/DDBJ databases">
        <authorList>
            <person name="de Groot N.N."/>
        </authorList>
    </citation>
    <scope>NUCLEOTIDE SEQUENCE [LARGE SCALE GENOMIC DNA]</scope>
    <source>
        <strain evidence="6 7">DSM 13760</strain>
    </source>
</reference>
<evidence type="ECO:0000313" key="7">
    <source>
        <dbReference type="Proteomes" id="UP000198948"/>
    </source>
</evidence>
<dbReference type="InterPro" id="IPR047640">
    <property type="entry name" value="RpiR-like"/>
</dbReference>
<keyword evidence="2 6" id="KW-0238">DNA-binding</keyword>
<accession>A0A1H9Q2N9</accession>